<evidence type="ECO:0000256" key="1">
    <source>
        <dbReference type="SAM" id="MobiDB-lite"/>
    </source>
</evidence>
<protein>
    <recommendedName>
        <fullName evidence="2">C2H2-type domain-containing protein</fullName>
    </recommendedName>
</protein>
<dbReference type="PROSITE" id="PS50157">
    <property type="entry name" value="ZINC_FINGER_C2H2_2"/>
    <property type="match status" value="2"/>
</dbReference>
<dbReference type="AlphaFoldDB" id="A0A6C0DX37"/>
<reference evidence="3" key="1">
    <citation type="journal article" date="2020" name="Nature">
        <title>Giant virus diversity and host interactions through global metagenomics.</title>
        <authorList>
            <person name="Schulz F."/>
            <person name="Roux S."/>
            <person name="Paez-Espino D."/>
            <person name="Jungbluth S."/>
            <person name="Walsh D.A."/>
            <person name="Denef V.J."/>
            <person name="McMahon K.D."/>
            <person name="Konstantinidis K.T."/>
            <person name="Eloe-Fadrosh E.A."/>
            <person name="Kyrpides N.C."/>
            <person name="Woyke T."/>
        </authorList>
    </citation>
    <scope>NUCLEOTIDE SEQUENCE</scope>
    <source>
        <strain evidence="3">GVMAG-M-3300023174-68</strain>
    </source>
</reference>
<dbReference type="InterPro" id="IPR013087">
    <property type="entry name" value="Znf_C2H2_type"/>
</dbReference>
<feature type="region of interest" description="Disordered" evidence="1">
    <location>
        <begin position="92"/>
        <end position="136"/>
    </location>
</feature>
<evidence type="ECO:0000259" key="2">
    <source>
        <dbReference type="PROSITE" id="PS50157"/>
    </source>
</evidence>
<dbReference type="EMBL" id="MN739679">
    <property type="protein sequence ID" value="QHT20609.1"/>
    <property type="molecule type" value="Genomic_DNA"/>
</dbReference>
<dbReference type="InterPro" id="IPR036236">
    <property type="entry name" value="Znf_C2H2_sf"/>
</dbReference>
<sequence length="418" mass="48506">MAGEPKNKRLYSYVKGLANKKFKSKSGVYRSSWIVREYKKRGGTYKTGSKTSRGGLKRWYKEKWVDLNRPIRNSKGKIVGYKSCGRSSSGMKSKKYPLCRPSKRVSPRTPRTYKQISKGSLSKAKREKSKVRGSKNIKFGGGKSNSYEFHDTFIKACECKDDKCKCDSRRESKKCTDGKCEIVKIPEGKKQILESYYKQIGGKVYKCKLCNYSTSGKVNILKHKLRHMGEKKYECDKCDYTTYRKEKVNLHKMKQHGGIKDELDKIIKKRKSGIYFKGIRGGGPQYYGKRSSKMIKIPENVRKTARYAFKLKKLGFKGGIETGWKRAKQLANRDGIPIQDLKYMRAWFARHLYTSYPTYRKWKKAGRPKGPEWHNKRGIQAWLIWGGDAAFKWVNSTKNINALNKHYNKAYKSLKLRV</sequence>
<feature type="compositionally biased region" description="Basic residues" evidence="1">
    <location>
        <begin position="123"/>
        <end position="135"/>
    </location>
</feature>
<dbReference type="SMART" id="SM00355">
    <property type="entry name" value="ZnF_C2H2"/>
    <property type="match status" value="2"/>
</dbReference>
<feature type="compositionally biased region" description="Basic residues" evidence="1">
    <location>
        <begin position="92"/>
        <end position="106"/>
    </location>
</feature>
<name>A0A6C0DX37_9ZZZZ</name>
<proteinExistence type="predicted"/>
<evidence type="ECO:0000313" key="3">
    <source>
        <dbReference type="EMBL" id="QHT20609.1"/>
    </source>
</evidence>
<dbReference type="SUPFAM" id="SSF57667">
    <property type="entry name" value="beta-beta-alpha zinc fingers"/>
    <property type="match status" value="1"/>
</dbReference>
<accession>A0A6C0DX37</accession>
<dbReference type="Pfam" id="PF19197">
    <property type="entry name" value="DUF5872"/>
    <property type="match status" value="1"/>
</dbReference>
<feature type="domain" description="C2H2-type" evidence="2">
    <location>
        <begin position="205"/>
        <end position="232"/>
    </location>
</feature>
<dbReference type="Gene3D" id="3.30.160.60">
    <property type="entry name" value="Classic Zinc Finger"/>
    <property type="match status" value="1"/>
</dbReference>
<feature type="domain" description="C2H2-type" evidence="2">
    <location>
        <begin position="233"/>
        <end position="261"/>
    </location>
</feature>
<organism evidence="3">
    <name type="scientific">viral metagenome</name>
    <dbReference type="NCBI Taxonomy" id="1070528"/>
    <lineage>
        <taxon>unclassified sequences</taxon>
        <taxon>metagenomes</taxon>
        <taxon>organismal metagenomes</taxon>
    </lineage>
</organism>
<dbReference type="InterPro" id="IPR043803">
    <property type="entry name" value="DUF5872"/>
</dbReference>